<evidence type="ECO:0000313" key="10">
    <source>
        <dbReference type="EMBL" id="KAG7160100.1"/>
    </source>
</evidence>
<evidence type="ECO:0000313" key="11">
    <source>
        <dbReference type="Proteomes" id="UP000747542"/>
    </source>
</evidence>
<keyword evidence="5" id="KW-0175">Coiled coil</keyword>
<evidence type="ECO:0000259" key="9">
    <source>
        <dbReference type="PROSITE" id="PS50859"/>
    </source>
</evidence>
<evidence type="ECO:0000256" key="8">
    <source>
        <dbReference type="ARBA" id="ARBA00024188"/>
    </source>
</evidence>
<dbReference type="InterPro" id="IPR010908">
    <property type="entry name" value="Longin_dom"/>
</dbReference>
<dbReference type="GO" id="GO:0005484">
    <property type="term" value="F:SNAP receptor activity"/>
    <property type="evidence" value="ECO:0007669"/>
    <property type="project" value="InterPro"/>
</dbReference>
<comment type="subcellular location">
    <subcellularLocation>
        <location evidence="1">Endoplasmic reticulum membrane</location>
        <topology evidence="1">Single-pass type IV membrane protein</topology>
    </subcellularLocation>
    <subcellularLocation>
        <location evidence="8">Golgi apparatus</location>
        <location evidence="8">cis-Golgi network membrane</location>
    </subcellularLocation>
    <subcellularLocation>
        <location evidence="2">Melanosome</location>
    </subcellularLocation>
</comment>
<dbReference type="SMART" id="SM01270">
    <property type="entry name" value="Longin"/>
    <property type="match status" value="1"/>
</dbReference>
<name>A0A8J5MQK8_HOMAM</name>
<comment type="function">
    <text evidence="7">SNARE involved in targeting and fusion of ER-derived transport vesicles with the Golgi complex as well as Golgi-derived retrograde transport vesicles with the ER.</text>
</comment>
<keyword evidence="6" id="KW-0472">Membrane</keyword>
<dbReference type="PANTHER" id="PTHR45837">
    <property type="entry name" value="VESICLE-TRAFFICKING PROTEIN SEC22B"/>
    <property type="match status" value="1"/>
</dbReference>
<dbReference type="Proteomes" id="UP000747542">
    <property type="component" value="Unassembled WGS sequence"/>
</dbReference>
<dbReference type="Gene3D" id="1.20.5.110">
    <property type="match status" value="1"/>
</dbReference>
<dbReference type="Pfam" id="PF13774">
    <property type="entry name" value="Longin"/>
    <property type="match status" value="1"/>
</dbReference>
<comment type="caution">
    <text evidence="10">The sequence shown here is derived from an EMBL/GenBank/DDBJ whole genome shotgun (WGS) entry which is preliminary data.</text>
</comment>
<gene>
    <name evidence="10" type="primary">SEC22B-L1</name>
    <name evidence="10" type="ORF">Hamer_G012638</name>
</gene>
<dbReference type="GO" id="GO:0005789">
    <property type="term" value="C:endoplasmic reticulum membrane"/>
    <property type="evidence" value="ECO:0007669"/>
    <property type="project" value="UniProtKB-SubCell"/>
</dbReference>
<evidence type="ECO:0000256" key="3">
    <source>
        <dbReference type="ARBA" id="ARBA00008025"/>
    </source>
</evidence>
<dbReference type="PROSITE" id="PS50859">
    <property type="entry name" value="LONGIN"/>
    <property type="match status" value="1"/>
</dbReference>
<dbReference type="CDD" id="cd14824">
    <property type="entry name" value="Longin"/>
    <property type="match status" value="1"/>
</dbReference>
<dbReference type="Gene3D" id="3.30.450.50">
    <property type="entry name" value="Longin domain"/>
    <property type="match status" value="1"/>
</dbReference>
<evidence type="ECO:0000256" key="2">
    <source>
        <dbReference type="ARBA" id="ARBA00004223"/>
    </source>
</evidence>
<dbReference type="InterPro" id="IPR011012">
    <property type="entry name" value="Longin-like_dom_sf"/>
</dbReference>
<protein>
    <submittedName>
        <fullName evidence="10">Vesicle-trafficking protein SEC22b-like 1</fullName>
    </submittedName>
</protein>
<evidence type="ECO:0000256" key="7">
    <source>
        <dbReference type="ARBA" id="ARBA00024173"/>
    </source>
</evidence>
<dbReference type="GO" id="GO:0005794">
    <property type="term" value="C:Golgi apparatus"/>
    <property type="evidence" value="ECO:0007669"/>
    <property type="project" value="UniProtKB-SubCell"/>
</dbReference>
<evidence type="ECO:0000256" key="5">
    <source>
        <dbReference type="ARBA" id="ARBA00023054"/>
    </source>
</evidence>
<sequence>MAALCTVVGRLGDGLVMAASMDDDTGAARLIEPQARAKQLLKKLHYTSPPRASLDAPPHVLHYLIQLDVIYIAICEKSTSQERAFTFLQQVAQEFFTQYGDRVKQATRPYSFIEFDTTLQNCVGRRRRVFRMTSLQSELQDVHTIFRDNIDNVLERGVTLRSGRQRIGLESVVGVCRTPNALTLNILH</sequence>
<dbReference type="AlphaFoldDB" id="A0A8J5MQK8"/>
<evidence type="ECO:0000256" key="4">
    <source>
        <dbReference type="ARBA" id="ARBA00022927"/>
    </source>
</evidence>
<dbReference type="SUPFAM" id="SSF64356">
    <property type="entry name" value="SNARE-like"/>
    <property type="match status" value="1"/>
</dbReference>
<proteinExistence type="inferred from homology"/>
<reference evidence="10" key="1">
    <citation type="journal article" date="2021" name="Sci. Adv.">
        <title>The American lobster genome reveals insights on longevity, neural, and immune adaptations.</title>
        <authorList>
            <person name="Polinski J.M."/>
            <person name="Zimin A.V."/>
            <person name="Clark K.F."/>
            <person name="Kohn A.B."/>
            <person name="Sadowski N."/>
            <person name="Timp W."/>
            <person name="Ptitsyn A."/>
            <person name="Khanna P."/>
            <person name="Romanova D.Y."/>
            <person name="Williams P."/>
            <person name="Greenwood S.J."/>
            <person name="Moroz L.L."/>
            <person name="Walt D.R."/>
            <person name="Bodnar A.G."/>
        </authorList>
    </citation>
    <scope>NUCLEOTIDE SEQUENCE</scope>
    <source>
        <strain evidence="10">GMGI-L3</strain>
    </source>
</reference>
<accession>A0A8J5MQK8</accession>
<evidence type="ECO:0000256" key="1">
    <source>
        <dbReference type="ARBA" id="ARBA00004163"/>
    </source>
</evidence>
<comment type="similarity">
    <text evidence="3">Belongs to the synaptobrevin family.</text>
</comment>
<organism evidence="10 11">
    <name type="scientific">Homarus americanus</name>
    <name type="common">American lobster</name>
    <dbReference type="NCBI Taxonomy" id="6706"/>
    <lineage>
        <taxon>Eukaryota</taxon>
        <taxon>Metazoa</taxon>
        <taxon>Ecdysozoa</taxon>
        <taxon>Arthropoda</taxon>
        <taxon>Crustacea</taxon>
        <taxon>Multicrustacea</taxon>
        <taxon>Malacostraca</taxon>
        <taxon>Eumalacostraca</taxon>
        <taxon>Eucarida</taxon>
        <taxon>Decapoda</taxon>
        <taxon>Pleocyemata</taxon>
        <taxon>Astacidea</taxon>
        <taxon>Nephropoidea</taxon>
        <taxon>Nephropidae</taxon>
        <taxon>Homarus</taxon>
    </lineage>
</organism>
<dbReference type="GO" id="GO:0006890">
    <property type="term" value="P:retrograde vesicle-mediated transport, Golgi to endoplasmic reticulum"/>
    <property type="evidence" value="ECO:0007669"/>
    <property type="project" value="InterPro"/>
</dbReference>
<dbReference type="GO" id="GO:0006888">
    <property type="term" value="P:endoplasmic reticulum to Golgi vesicle-mediated transport"/>
    <property type="evidence" value="ECO:0007669"/>
    <property type="project" value="InterPro"/>
</dbReference>
<keyword evidence="4" id="KW-0813">Transport</keyword>
<dbReference type="InterPro" id="IPR044565">
    <property type="entry name" value="Sec22"/>
</dbReference>
<dbReference type="EMBL" id="JAHLQT010031643">
    <property type="protein sequence ID" value="KAG7160100.1"/>
    <property type="molecule type" value="Genomic_DNA"/>
</dbReference>
<keyword evidence="11" id="KW-1185">Reference proteome</keyword>
<keyword evidence="4" id="KW-0653">Protein transport</keyword>
<evidence type="ECO:0000256" key="6">
    <source>
        <dbReference type="ARBA" id="ARBA00023136"/>
    </source>
</evidence>
<dbReference type="GO" id="GO:0015031">
    <property type="term" value="P:protein transport"/>
    <property type="evidence" value="ECO:0007669"/>
    <property type="project" value="UniProtKB-KW"/>
</dbReference>
<feature type="domain" description="Longin" evidence="9">
    <location>
        <begin position="7"/>
        <end position="119"/>
    </location>
</feature>